<dbReference type="GO" id="GO:0005524">
    <property type="term" value="F:ATP binding"/>
    <property type="evidence" value="ECO:0007669"/>
    <property type="project" value="UniProtKB-KW"/>
</dbReference>
<dbReference type="Gene3D" id="3.40.50.880">
    <property type="match status" value="1"/>
</dbReference>
<dbReference type="AlphaFoldDB" id="A0A8J7YT84"/>
<dbReference type="HAMAP" id="MF_00421">
    <property type="entry name" value="PurQ"/>
    <property type="match status" value="1"/>
</dbReference>
<dbReference type="PROSITE" id="PS51273">
    <property type="entry name" value="GATASE_TYPE_1"/>
    <property type="match status" value="1"/>
</dbReference>
<evidence type="ECO:0000256" key="2">
    <source>
        <dbReference type="ARBA" id="ARBA00022598"/>
    </source>
</evidence>
<dbReference type="NCBIfam" id="TIGR01737">
    <property type="entry name" value="FGAM_synth_I"/>
    <property type="match status" value="1"/>
</dbReference>
<organism evidence="9 11">
    <name type="scientific">Candidatus Sysuiplasma superficiale</name>
    <dbReference type="NCBI Taxonomy" id="2823368"/>
    <lineage>
        <taxon>Archaea</taxon>
        <taxon>Methanobacteriati</taxon>
        <taxon>Thermoplasmatota</taxon>
        <taxon>Thermoplasmata</taxon>
        <taxon>Candidatus Sysuiplasmatales</taxon>
        <taxon>Candidatus Sysuiplasmataceae</taxon>
        <taxon>Candidatus Sysuiplasma</taxon>
    </lineage>
</organism>
<protein>
    <recommendedName>
        <fullName evidence="8">Phosphoribosylformylglycinamidine synthase subunit PurQ</fullName>
        <shortName evidence="8">FGAM synthase</shortName>
        <ecNumber evidence="8">6.3.5.3</ecNumber>
    </recommendedName>
    <alternativeName>
        <fullName evidence="8">Formylglycinamide ribonucleotide amidotransferase subunit I</fullName>
        <shortName evidence="8">FGAR amidotransferase I</shortName>
        <shortName evidence="8">FGAR-AT I</shortName>
    </alternativeName>
    <alternativeName>
        <fullName evidence="8">Glutaminase PurQ</fullName>
        <ecNumber evidence="8">3.5.1.2</ecNumber>
    </alternativeName>
    <alternativeName>
        <fullName evidence="8">Phosphoribosylformylglycinamidine synthase subunit I</fullName>
    </alternativeName>
</protein>
<comment type="pathway">
    <text evidence="8">Purine metabolism; IMP biosynthesis via de novo pathway; 5-amino-1-(5-phospho-D-ribosyl)imidazole from N(2)-formyl-N(1)-(5-phospho-D-ribosyl)glycinamide: step 1/2.</text>
</comment>
<evidence type="ECO:0000313" key="10">
    <source>
        <dbReference type="EMBL" id="MBX8643302.1"/>
    </source>
</evidence>
<evidence type="ECO:0000256" key="1">
    <source>
        <dbReference type="ARBA" id="ARBA00022490"/>
    </source>
</evidence>
<dbReference type="GO" id="GO:0004359">
    <property type="term" value="F:glutaminase activity"/>
    <property type="evidence" value="ECO:0007669"/>
    <property type="project" value="UniProtKB-EC"/>
</dbReference>
<dbReference type="GO" id="GO:0004642">
    <property type="term" value="F:phosphoribosylformylglycinamidine synthase activity"/>
    <property type="evidence" value="ECO:0007669"/>
    <property type="project" value="UniProtKB-UniRule"/>
</dbReference>
<dbReference type="Proteomes" id="UP000716004">
    <property type="component" value="Unassembled WGS sequence"/>
</dbReference>
<dbReference type="Pfam" id="PF13507">
    <property type="entry name" value="GATase_5"/>
    <property type="match status" value="1"/>
</dbReference>
<dbReference type="GO" id="GO:0006189">
    <property type="term" value="P:'de novo' IMP biosynthetic process"/>
    <property type="evidence" value="ECO:0007669"/>
    <property type="project" value="UniProtKB-UniRule"/>
</dbReference>
<proteinExistence type="inferred from homology"/>
<dbReference type="PIRSF" id="PIRSF001586">
    <property type="entry name" value="FGAM_synth_I"/>
    <property type="match status" value="1"/>
</dbReference>
<comment type="subunit">
    <text evidence="8">Part of the FGAM synthase complex composed of 1 PurL, 1 PurQ and 2 PurS subunits.</text>
</comment>
<dbReference type="EC" id="6.3.5.3" evidence="8"/>
<name>A0A8J7YT84_9ARCH</name>
<evidence type="ECO:0000256" key="8">
    <source>
        <dbReference type="HAMAP-Rule" id="MF_00421"/>
    </source>
</evidence>
<keyword evidence="2 8" id="KW-0436">Ligase</keyword>
<dbReference type="InterPro" id="IPR029062">
    <property type="entry name" value="Class_I_gatase-like"/>
</dbReference>
<comment type="caution">
    <text evidence="9">The sequence shown here is derived from an EMBL/GenBank/DDBJ whole genome shotgun (WGS) entry which is preliminary data.</text>
</comment>
<evidence type="ECO:0000256" key="4">
    <source>
        <dbReference type="ARBA" id="ARBA00022755"/>
    </source>
</evidence>
<evidence type="ECO:0000256" key="6">
    <source>
        <dbReference type="ARBA" id="ARBA00022840"/>
    </source>
</evidence>
<comment type="function">
    <text evidence="8">Part of the phosphoribosylformylglycinamidine synthase complex involved in the purines biosynthetic pathway. Catalyzes the ATP-dependent conversion of formylglycinamide ribonucleotide (FGAR) and glutamine to yield formylglycinamidine ribonucleotide (FGAM) and glutamate. The FGAM synthase complex is composed of three subunits. PurQ produces an ammonia molecule by converting glutamine to glutamate. PurL transfers the ammonia molecule to FGAR to form FGAM in an ATP-dependent manner. PurS interacts with PurQ and PurL and is thought to assist in the transfer of the ammonia molecule from PurQ to PurL.</text>
</comment>
<comment type="catalytic activity">
    <reaction evidence="8">
        <text>N(2)-formyl-N(1)-(5-phospho-beta-D-ribosyl)glycinamide + L-glutamine + ATP + H2O = 2-formamido-N(1)-(5-O-phospho-beta-D-ribosyl)acetamidine + L-glutamate + ADP + phosphate + H(+)</text>
        <dbReference type="Rhea" id="RHEA:17129"/>
        <dbReference type="ChEBI" id="CHEBI:15377"/>
        <dbReference type="ChEBI" id="CHEBI:15378"/>
        <dbReference type="ChEBI" id="CHEBI:29985"/>
        <dbReference type="ChEBI" id="CHEBI:30616"/>
        <dbReference type="ChEBI" id="CHEBI:43474"/>
        <dbReference type="ChEBI" id="CHEBI:58359"/>
        <dbReference type="ChEBI" id="CHEBI:147286"/>
        <dbReference type="ChEBI" id="CHEBI:147287"/>
        <dbReference type="ChEBI" id="CHEBI:456216"/>
        <dbReference type="EC" id="6.3.5.3"/>
    </reaction>
</comment>
<dbReference type="EMBL" id="JAHEAC010000004">
    <property type="protein sequence ID" value="MBX8643302.1"/>
    <property type="molecule type" value="Genomic_DNA"/>
</dbReference>
<evidence type="ECO:0000313" key="11">
    <source>
        <dbReference type="Proteomes" id="UP000716004"/>
    </source>
</evidence>
<accession>A0A8J7YT84</accession>
<dbReference type="NCBIfam" id="NF002252">
    <property type="entry name" value="PRK01175.1"/>
    <property type="match status" value="1"/>
</dbReference>
<dbReference type="PANTHER" id="PTHR10099">
    <property type="entry name" value="PHOSPHORIBOSYLFORMYLGLYCINAMIDINE SYNTHASE"/>
    <property type="match status" value="1"/>
</dbReference>
<dbReference type="Proteomes" id="UP000750197">
    <property type="component" value="Unassembled WGS sequence"/>
</dbReference>
<keyword evidence="5 8" id="KW-0378">Hydrolase</keyword>
<reference evidence="9" key="1">
    <citation type="submission" date="2021-04" db="EMBL/GenBank/DDBJ databases">
        <title>Genomic insights into ecological role and evolution of a novel Thermoplasmata order Candidatus Sysuiplasmatales.</title>
        <authorList>
            <person name="Yuan Y."/>
        </authorList>
    </citation>
    <scope>NUCLEOTIDE SEQUENCE</scope>
    <source>
        <strain evidence="10">TUT19-bin139</strain>
        <strain evidence="9">YP2-bin.285</strain>
    </source>
</reference>
<evidence type="ECO:0000256" key="3">
    <source>
        <dbReference type="ARBA" id="ARBA00022741"/>
    </source>
</evidence>
<keyword evidence="7 8" id="KW-0315">Glutamine amidotransferase</keyword>
<keyword evidence="4 8" id="KW-0658">Purine biosynthesis</keyword>
<dbReference type="GO" id="GO:0005737">
    <property type="term" value="C:cytoplasm"/>
    <property type="evidence" value="ECO:0007669"/>
    <property type="project" value="UniProtKB-SubCell"/>
</dbReference>
<gene>
    <name evidence="8 9" type="primary">purQ</name>
    <name evidence="9" type="ORF">J9259_04345</name>
    <name evidence="10" type="ORF">KIY12_01025</name>
</gene>
<evidence type="ECO:0000256" key="5">
    <source>
        <dbReference type="ARBA" id="ARBA00022801"/>
    </source>
</evidence>
<dbReference type="PANTHER" id="PTHR10099:SF1">
    <property type="entry name" value="PHOSPHORIBOSYLFORMYLGLYCINAMIDINE SYNTHASE"/>
    <property type="match status" value="1"/>
</dbReference>
<comment type="catalytic activity">
    <reaction evidence="8">
        <text>L-glutamine + H2O = L-glutamate + NH4(+)</text>
        <dbReference type="Rhea" id="RHEA:15889"/>
        <dbReference type="ChEBI" id="CHEBI:15377"/>
        <dbReference type="ChEBI" id="CHEBI:28938"/>
        <dbReference type="ChEBI" id="CHEBI:29985"/>
        <dbReference type="ChEBI" id="CHEBI:58359"/>
        <dbReference type="EC" id="3.5.1.2"/>
    </reaction>
</comment>
<dbReference type="SMART" id="SM01211">
    <property type="entry name" value="GATase_5"/>
    <property type="match status" value="1"/>
</dbReference>
<dbReference type="UniPathway" id="UPA00074">
    <property type="reaction ID" value="UER00128"/>
</dbReference>
<feature type="active site" evidence="8">
    <location>
        <position position="239"/>
    </location>
</feature>
<feature type="active site" evidence="8">
    <location>
        <position position="237"/>
    </location>
</feature>
<evidence type="ECO:0000313" key="9">
    <source>
        <dbReference type="EMBL" id="MBX8631735.1"/>
    </source>
</evidence>
<feature type="active site" description="Nucleophile" evidence="8">
    <location>
        <position position="103"/>
    </location>
</feature>
<dbReference type="EC" id="3.5.1.2" evidence="8"/>
<evidence type="ECO:0000256" key="7">
    <source>
        <dbReference type="ARBA" id="ARBA00022962"/>
    </source>
</evidence>
<keyword evidence="1 8" id="KW-0963">Cytoplasm</keyword>
<dbReference type="InterPro" id="IPR010075">
    <property type="entry name" value="PRibForGlyAmidine_synth_PurQ"/>
</dbReference>
<dbReference type="SUPFAM" id="SSF52317">
    <property type="entry name" value="Class I glutamine amidotransferase-like"/>
    <property type="match status" value="1"/>
</dbReference>
<keyword evidence="3 8" id="KW-0547">Nucleotide-binding</keyword>
<comment type="subcellular location">
    <subcellularLocation>
        <location evidence="8">Cytoplasm</location>
    </subcellularLocation>
</comment>
<dbReference type="EMBL" id="JAGVSJ010000008">
    <property type="protein sequence ID" value="MBX8631735.1"/>
    <property type="molecule type" value="Genomic_DNA"/>
</dbReference>
<keyword evidence="6 8" id="KW-0067">ATP-binding</keyword>
<sequence>MKRSEIKIAILRIEGTNMEDEAAAAFTSAGTEAEMVHLKQLEGRCPAGMRRSLEDYSMMVIPGGFSAGDYVRAGAIFASRIKSSIGRELLDFIDEGKPVLGICNGFQVLVELGILPSGGEKGELLPRAALATNLSTRYECRPAFLKCVRRTYSVFTSLIPQGSVIAVPTAHAEGKVTFPPSRSDEWIRKLEELDEIVFRYVDDRGDFAGYPWNPNGSIHNIAGVTDDTGCVLGMMPHPERTYWRFLHTDWTRKPEEAQLKGDGSLIIDSAVSYIEKNF</sequence>